<protein>
    <submittedName>
        <fullName evidence="3">Tetratricopeptide repeat protein</fullName>
    </submittedName>
</protein>
<dbReference type="SMART" id="SM00028">
    <property type="entry name" value="TPR"/>
    <property type="match status" value="5"/>
</dbReference>
<dbReference type="Proteomes" id="UP000748308">
    <property type="component" value="Unassembled WGS sequence"/>
</dbReference>
<dbReference type="InterPro" id="IPR011990">
    <property type="entry name" value="TPR-like_helical_dom_sf"/>
</dbReference>
<organism evidence="3 4">
    <name type="scientific">Eiseniibacteriota bacterium</name>
    <dbReference type="NCBI Taxonomy" id="2212470"/>
    <lineage>
        <taxon>Bacteria</taxon>
        <taxon>Candidatus Eiseniibacteriota</taxon>
    </lineage>
</organism>
<evidence type="ECO:0000256" key="2">
    <source>
        <dbReference type="ARBA" id="ARBA00022803"/>
    </source>
</evidence>
<dbReference type="EMBL" id="VGIY01000496">
    <property type="protein sequence ID" value="MBM3318811.1"/>
    <property type="molecule type" value="Genomic_DNA"/>
</dbReference>
<dbReference type="Pfam" id="PF13432">
    <property type="entry name" value="TPR_16"/>
    <property type="match status" value="1"/>
</dbReference>
<dbReference type="SUPFAM" id="SSF48452">
    <property type="entry name" value="TPR-like"/>
    <property type="match status" value="2"/>
</dbReference>
<keyword evidence="2" id="KW-0802">TPR repeat</keyword>
<dbReference type="PANTHER" id="PTHR45586">
    <property type="entry name" value="TPR REPEAT-CONTAINING PROTEIN PA4667"/>
    <property type="match status" value="1"/>
</dbReference>
<gene>
    <name evidence="3" type="ORF">FJY75_13260</name>
</gene>
<evidence type="ECO:0000313" key="3">
    <source>
        <dbReference type="EMBL" id="MBM3318811.1"/>
    </source>
</evidence>
<sequence>LALYMQVAERDPRNSELLIRIASCLAGLRRLEEALEQARAASAVDSTRTEARWIEGLTLVQLGRDAEAVASLRRAASSGAARTLDLLAGALERLGRDEELVEVLARLSLHYPDPARQRRAAVLERLGRDDEAIEQYREILRGDPRRDAVAERAARLLLARGRHDELIELQRQRAEALPEERGLRRSLIGSLIQDGRLDEAEAEIERQRQADPLDPYVELQLGMVDYRRGDLRAGMEHIDAAWRLAPDVPSVVRWRMRLQLAAGGIDSALVSAQRLRALRPADVEGARVEALAWIEKGHPQEALEALGAWAELDGRAAEPWMAAAGIHRHRRDWGAALEAVARAHERAPADTAILLEYAVALDAADRRAAADSIAAALLAARPDDPLLLNFYGYMLVEREHDLDRAEDLIRRALARSPEEPAFLDSMGWLWYKRGRLEEAARWLQRAIELGGRHPEIYAHLARVQIDMGRQTEAERTIRLGLGIEPHDLELRGLLEEIAGP</sequence>
<comment type="caution">
    <text evidence="3">The sequence shown here is derived from an EMBL/GenBank/DDBJ whole genome shotgun (WGS) entry which is preliminary data.</text>
</comment>
<dbReference type="AlphaFoldDB" id="A0A938BSI2"/>
<evidence type="ECO:0000256" key="1">
    <source>
        <dbReference type="ARBA" id="ARBA00022737"/>
    </source>
</evidence>
<accession>A0A938BSI2</accession>
<dbReference type="InterPro" id="IPR051012">
    <property type="entry name" value="CellSynth/LPSAsmb/PSIAsmb"/>
</dbReference>
<evidence type="ECO:0000313" key="4">
    <source>
        <dbReference type="Proteomes" id="UP000748308"/>
    </source>
</evidence>
<dbReference type="Pfam" id="PF14559">
    <property type="entry name" value="TPR_19"/>
    <property type="match status" value="1"/>
</dbReference>
<dbReference type="Gene3D" id="1.25.40.10">
    <property type="entry name" value="Tetratricopeptide repeat domain"/>
    <property type="match status" value="4"/>
</dbReference>
<keyword evidence="1" id="KW-0677">Repeat</keyword>
<dbReference type="PANTHER" id="PTHR45586:SF1">
    <property type="entry name" value="LIPOPOLYSACCHARIDE ASSEMBLY PROTEIN B"/>
    <property type="match status" value="1"/>
</dbReference>
<feature type="non-terminal residue" evidence="3">
    <location>
        <position position="1"/>
    </location>
</feature>
<name>A0A938BSI2_UNCEI</name>
<dbReference type="InterPro" id="IPR019734">
    <property type="entry name" value="TPR_rpt"/>
</dbReference>
<proteinExistence type="predicted"/>
<reference evidence="3" key="1">
    <citation type="submission" date="2019-03" db="EMBL/GenBank/DDBJ databases">
        <title>Lake Tanganyika Metagenome-Assembled Genomes (MAGs).</title>
        <authorList>
            <person name="Tran P."/>
        </authorList>
    </citation>
    <scope>NUCLEOTIDE SEQUENCE</scope>
    <source>
        <strain evidence="3">M_DeepCast_400m_m2_100</strain>
    </source>
</reference>